<dbReference type="Proteomes" id="UP001139158">
    <property type="component" value="Unassembled WGS sequence"/>
</dbReference>
<proteinExistence type="predicted"/>
<evidence type="ECO:0000313" key="2">
    <source>
        <dbReference type="Proteomes" id="UP001139158"/>
    </source>
</evidence>
<protein>
    <submittedName>
        <fullName evidence="1">Uncharacterized protein</fullName>
    </submittedName>
</protein>
<accession>A0A9X1MGB7</accession>
<evidence type="ECO:0000313" key="1">
    <source>
        <dbReference type="EMBL" id="MCC3299301.1"/>
    </source>
</evidence>
<sequence>MKLTLEELIRTCKGQRSYEQLSQDCGGNPTAGRIQQMATKTQHAFPDPETIKALARGLRVGTFAVIEACAVSLGISTENRTPALARLLPAGADTLTDGQINAVLATVHCFIESNRQYAEAS</sequence>
<dbReference type="EMBL" id="JAJFZV010000018">
    <property type="protein sequence ID" value="MCC3299301.1"/>
    <property type="molecule type" value="Genomic_DNA"/>
</dbReference>
<name>A0A9X1MGB7_9MICC</name>
<organism evidence="1 2">
    <name type="scientific">Arthrobacter caoxuetaonis</name>
    <dbReference type="NCBI Taxonomy" id="2886935"/>
    <lineage>
        <taxon>Bacteria</taxon>
        <taxon>Bacillati</taxon>
        <taxon>Actinomycetota</taxon>
        <taxon>Actinomycetes</taxon>
        <taxon>Micrococcales</taxon>
        <taxon>Micrococcaceae</taxon>
        <taxon>Arthrobacter</taxon>
    </lineage>
</organism>
<dbReference type="AlphaFoldDB" id="A0A9X1MGB7"/>
<reference evidence="1" key="1">
    <citation type="submission" date="2021-10" db="EMBL/GenBank/DDBJ databases">
        <title>Novel species in genus Arthrobacter.</title>
        <authorList>
            <person name="Liu Y."/>
        </authorList>
    </citation>
    <scope>NUCLEOTIDE SEQUENCE</scope>
    <source>
        <strain evidence="1">Zg-Y453</strain>
    </source>
</reference>
<gene>
    <name evidence="1" type="ORF">LJ757_16035</name>
</gene>
<dbReference type="RefSeq" id="WP_227897288.1">
    <property type="nucleotide sequence ID" value="NZ_CP099467.1"/>
</dbReference>
<comment type="caution">
    <text evidence="1">The sequence shown here is derived from an EMBL/GenBank/DDBJ whole genome shotgun (WGS) entry which is preliminary data.</text>
</comment>
<keyword evidence="2" id="KW-1185">Reference proteome</keyword>